<keyword evidence="3 11" id="KW-1134">Transmembrane beta strand</keyword>
<dbReference type="PANTHER" id="PTHR32552">
    <property type="entry name" value="FERRICHROME IRON RECEPTOR-RELATED"/>
    <property type="match status" value="1"/>
</dbReference>
<keyword evidence="10 11" id="KW-0998">Cell outer membrane</keyword>
<gene>
    <name evidence="16" type="ORF">G8770_04300</name>
</gene>
<feature type="domain" description="TonB-dependent receptor-like beta-barrel" evidence="14">
    <location>
        <begin position="313"/>
        <end position="790"/>
    </location>
</feature>
<keyword evidence="9 11" id="KW-0472">Membrane</keyword>
<evidence type="ECO:0000256" key="3">
    <source>
        <dbReference type="ARBA" id="ARBA00022452"/>
    </source>
</evidence>
<sequence length="831" mass="90731">MKKNKQFMHTVAAMSGGLLALSAQANFELEEVIVTATKRAESQQDVPLAVTAFDSSAMERRGITETSEMTGMVPSLVVSSPFGRTQPNFALRGVSVANEFNPNAASPIGFYVNEDYKQFRPTHGMQLFDLERVEVIRGPQGTLFGRNTTGGAISVHTVKPQLGEVGEFSGYVKGKYGNYNRWSVEAATETTLIQDKLAVRLAVTENQGDGYIENKTPKTIQSIPELLLGAPGTKQVDALTSEDFASVDDRAFRATAVWTPTDTVEVTFVVTHGEANPIGAASITNEFGPVNATGEYANIFGYNREMFGATDEDEAVADQTGHYSSSADDYGLTVNWDLSDNLTLTSITGYQEGDMGVPRDCDGLPIKACFVDFNSEFDQFNQDIRLSWDFDRTRIIVGAYYGEDEVKTLNDETFFGPQADLAGISTATFAALGASNPLAQQLADALTDAGLSAYPSFNPPVDSYIAPAPLGLGAFVGNPALLASGFRAVSQFTQSRESKAIYFEGSHDVTESLTLTLGLRYTEDDFELSGLRSTFYDLTTGLAQYNAIPLNASPDQNQTLAPLTGASDEYTGRFIVDYKATDSIMAFASYSRGYRAGTFNGKASQSVSQVTFVEPEFVDNYEIGVKSRLFDDRIQLNATLFLAEYEDQQVQEVVGATSFLRNASGVMQGLEVEMEAIVTDTFLLGVNLGLLDTEYDDGVIVNGLDLGGNEFPFAPSTTVSVFSNWEIMELGDGTLELSSVVRYQDDIWFDPFNDQKTSQNGPGKSSQMQEAYTLVDLRLSYMATDFEVSFWSKNVTDKTYYVSGFDTSSFLSDDLIRGEPRTFGVEAKYHF</sequence>
<evidence type="ECO:0000256" key="8">
    <source>
        <dbReference type="ARBA" id="ARBA00023077"/>
    </source>
</evidence>
<accession>A0A9E5JUG2</accession>
<evidence type="ECO:0000256" key="5">
    <source>
        <dbReference type="ARBA" id="ARBA00022692"/>
    </source>
</evidence>
<proteinExistence type="inferred from homology"/>
<keyword evidence="7" id="KW-0406">Ion transport</keyword>
<dbReference type="Gene3D" id="2.40.170.20">
    <property type="entry name" value="TonB-dependent receptor, beta-barrel domain"/>
    <property type="match status" value="2"/>
</dbReference>
<dbReference type="PANTHER" id="PTHR32552:SF81">
    <property type="entry name" value="TONB-DEPENDENT OUTER MEMBRANE RECEPTOR"/>
    <property type="match status" value="1"/>
</dbReference>
<keyword evidence="16" id="KW-0675">Receptor</keyword>
<evidence type="ECO:0000259" key="14">
    <source>
        <dbReference type="Pfam" id="PF00593"/>
    </source>
</evidence>
<keyword evidence="2 11" id="KW-0813">Transport</keyword>
<keyword evidence="6" id="KW-0408">Iron</keyword>
<evidence type="ECO:0000256" key="2">
    <source>
        <dbReference type="ARBA" id="ARBA00022448"/>
    </source>
</evidence>
<evidence type="ECO:0000256" key="9">
    <source>
        <dbReference type="ARBA" id="ARBA00023136"/>
    </source>
</evidence>
<evidence type="ECO:0000256" key="7">
    <source>
        <dbReference type="ARBA" id="ARBA00023065"/>
    </source>
</evidence>
<dbReference type="GO" id="GO:0009279">
    <property type="term" value="C:cell outer membrane"/>
    <property type="evidence" value="ECO:0007669"/>
    <property type="project" value="UniProtKB-SubCell"/>
</dbReference>
<keyword evidence="5 11" id="KW-0812">Transmembrane</keyword>
<comment type="subcellular location">
    <subcellularLocation>
        <location evidence="1 11">Cell outer membrane</location>
        <topology evidence="1 11">Multi-pass membrane protein</topology>
    </subcellularLocation>
</comment>
<dbReference type="InterPro" id="IPR000531">
    <property type="entry name" value="Beta-barrel_TonB"/>
</dbReference>
<dbReference type="InterPro" id="IPR036942">
    <property type="entry name" value="Beta-barrel_TonB_sf"/>
</dbReference>
<keyword evidence="13" id="KW-0732">Signal</keyword>
<dbReference type="AlphaFoldDB" id="A0A9E5JUG2"/>
<evidence type="ECO:0000256" key="6">
    <source>
        <dbReference type="ARBA" id="ARBA00023004"/>
    </source>
</evidence>
<keyword evidence="4" id="KW-0410">Iron transport</keyword>
<keyword evidence="8 12" id="KW-0798">TonB box</keyword>
<comment type="similarity">
    <text evidence="11 12">Belongs to the TonB-dependent receptor family.</text>
</comment>
<evidence type="ECO:0000259" key="15">
    <source>
        <dbReference type="Pfam" id="PF07715"/>
    </source>
</evidence>
<dbReference type="Proteomes" id="UP000787472">
    <property type="component" value="Unassembled WGS sequence"/>
</dbReference>
<feature type="signal peptide" evidence="13">
    <location>
        <begin position="1"/>
        <end position="25"/>
    </location>
</feature>
<protein>
    <submittedName>
        <fullName evidence="16">TonB-dependent receptor</fullName>
    </submittedName>
</protein>
<evidence type="ECO:0000256" key="12">
    <source>
        <dbReference type="RuleBase" id="RU003357"/>
    </source>
</evidence>
<comment type="caution">
    <text evidence="16">The sequence shown here is derived from an EMBL/GenBank/DDBJ whole genome shotgun (WGS) entry which is preliminary data.</text>
</comment>
<reference evidence="16" key="1">
    <citation type="submission" date="2020-03" db="EMBL/GenBank/DDBJ databases">
        <authorList>
            <person name="Guo F."/>
        </authorList>
    </citation>
    <scope>NUCLEOTIDE SEQUENCE</scope>
    <source>
        <strain evidence="16">JCM 30134</strain>
    </source>
</reference>
<dbReference type="InterPro" id="IPR039426">
    <property type="entry name" value="TonB-dep_rcpt-like"/>
</dbReference>
<keyword evidence="17" id="KW-1185">Reference proteome</keyword>
<dbReference type="EMBL" id="JAAONZ010000002">
    <property type="protein sequence ID" value="NHO64766.1"/>
    <property type="molecule type" value="Genomic_DNA"/>
</dbReference>
<dbReference type="GO" id="GO:0006826">
    <property type="term" value="P:iron ion transport"/>
    <property type="evidence" value="ECO:0007669"/>
    <property type="project" value="UniProtKB-KW"/>
</dbReference>
<evidence type="ECO:0000256" key="10">
    <source>
        <dbReference type="ARBA" id="ARBA00023237"/>
    </source>
</evidence>
<evidence type="ECO:0000256" key="4">
    <source>
        <dbReference type="ARBA" id="ARBA00022496"/>
    </source>
</evidence>
<dbReference type="Pfam" id="PF07715">
    <property type="entry name" value="Plug"/>
    <property type="match status" value="1"/>
</dbReference>
<dbReference type="InterPro" id="IPR012910">
    <property type="entry name" value="Plug_dom"/>
</dbReference>
<feature type="domain" description="TonB-dependent receptor plug" evidence="15">
    <location>
        <begin position="43"/>
        <end position="152"/>
    </location>
</feature>
<feature type="chain" id="PRO_5039096787" evidence="13">
    <location>
        <begin position="26"/>
        <end position="831"/>
    </location>
</feature>
<organism evidence="16 17">
    <name type="scientific">Pseudomaricurvus hydrocarbonicus</name>
    <dbReference type="NCBI Taxonomy" id="1470433"/>
    <lineage>
        <taxon>Bacteria</taxon>
        <taxon>Pseudomonadati</taxon>
        <taxon>Pseudomonadota</taxon>
        <taxon>Gammaproteobacteria</taxon>
        <taxon>Cellvibrionales</taxon>
        <taxon>Cellvibrionaceae</taxon>
        <taxon>Pseudomaricurvus</taxon>
    </lineage>
</organism>
<evidence type="ECO:0000256" key="11">
    <source>
        <dbReference type="PROSITE-ProRule" id="PRU01360"/>
    </source>
</evidence>
<dbReference type="PROSITE" id="PS52016">
    <property type="entry name" value="TONB_DEPENDENT_REC_3"/>
    <property type="match status" value="1"/>
</dbReference>
<name>A0A9E5JUG2_9GAMM</name>
<evidence type="ECO:0000313" key="17">
    <source>
        <dbReference type="Proteomes" id="UP000787472"/>
    </source>
</evidence>
<evidence type="ECO:0000313" key="16">
    <source>
        <dbReference type="EMBL" id="NHO64766.1"/>
    </source>
</evidence>
<dbReference type="RefSeq" id="WP_167182145.1">
    <property type="nucleotide sequence ID" value="NZ_JAAONZ010000002.1"/>
</dbReference>
<evidence type="ECO:0000256" key="13">
    <source>
        <dbReference type="SAM" id="SignalP"/>
    </source>
</evidence>
<evidence type="ECO:0000256" key="1">
    <source>
        <dbReference type="ARBA" id="ARBA00004571"/>
    </source>
</evidence>
<dbReference type="SUPFAM" id="SSF56935">
    <property type="entry name" value="Porins"/>
    <property type="match status" value="1"/>
</dbReference>
<dbReference type="Pfam" id="PF00593">
    <property type="entry name" value="TonB_dep_Rec_b-barrel"/>
    <property type="match status" value="1"/>
</dbReference>